<dbReference type="GO" id="GO:0005085">
    <property type="term" value="F:guanyl-nucleotide exchange factor activity"/>
    <property type="evidence" value="ECO:0007669"/>
    <property type="project" value="InterPro"/>
</dbReference>
<dbReference type="Proteomes" id="UP000799440">
    <property type="component" value="Unassembled WGS sequence"/>
</dbReference>
<reference evidence="1" key="1">
    <citation type="journal article" date="2020" name="Stud. Mycol.">
        <title>101 Dothideomycetes genomes: a test case for predicting lifestyles and emergence of pathogens.</title>
        <authorList>
            <person name="Haridas S."/>
            <person name="Albert R."/>
            <person name="Binder M."/>
            <person name="Bloem J."/>
            <person name="Labutti K."/>
            <person name="Salamov A."/>
            <person name="Andreopoulos B."/>
            <person name="Baker S."/>
            <person name="Barry K."/>
            <person name="Bills G."/>
            <person name="Bluhm B."/>
            <person name="Cannon C."/>
            <person name="Castanera R."/>
            <person name="Culley D."/>
            <person name="Daum C."/>
            <person name="Ezra D."/>
            <person name="Gonzalez J."/>
            <person name="Henrissat B."/>
            <person name="Kuo A."/>
            <person name="Liang C."/>
            <person name="Lipzen A."/>
            <person name="Lutzoni F."/>
            <person name="Magnuson J."/>
            <person name="Mondo S."/>
            <person name="Nolan M."/>
            <person name="Ohm R."/>
            <person name="Pangilinan J."/>
            <person name="Park H.-J."/>
            <person name="Ramirez L."/>
            <person name="Alfaro M."/>
            <person name="Sun H."/>
            <person name="Tritt A."/>
            <person name="Yoshinaga Y."/>
            <person name="Zwiers L.-H."/>
            <person name="Turgeon B."/>
            <person name="Goodwin S."/>
            <person name="Spatafora J."/>
            <person name="Crous P."/>
            <person name="Grigoriev I."/>
        </authorList>
    </citation>
    <scope>NUCLEOTIDE SEQUENCE</scope>
    <source>
        <strain evidence="1">CBS 119925</strain>
    </source>
</reference>
<dbReference type="Gene3D" id="1.25.10.10">
    <property type="entry name" value="Leucine-rich Repeat Variant"/>
    <property type="match status" value="1"/>
</dbReference>
<keyword evidence="2" id="KW-1185">Reference proteome</keyword>
<dbReference type="InterPro" id="IPR011989">
    <property type="entry name" value="ARM-like"/>
</dbReference>
<proteinExistence type="predicted"/>
<dbReference type="OrthoDB" id="26149at2759"/>
<gene>
    <name evidence="1" type="ORF">M011DRAFT_469799</name>
</gene>
<evidence type="ECO:0000313" key="2">
    <source>
        <dbReference type="Proteomes" id="UP000799440"/>
    </source>
</evidence>
<evidence type="ECO:0000313" key="1">
    <source>
        <dbReference type="EMBL" id="KAF2745086.1"/>
    </source>
</evidence>
<dbReference type="SUPFAM" id="SSF48371">
    <property type="entry name" value="ARM repeat"/>
    <property type="match status" value="1"/>
</dbReference>
<sequence>MQNDSGNLGDLLSWLEQCETPTQHDHRQLKSISSNLETLLKTGPTDAAESILRKLATAAGKDAEWRKALNDYGILESAILQMSLERYQDNQSLVNQCLRVIGNSVIDDDRNRALVTQNLGMLRDYLNGRDLAGTELAVMMNLCNDYEPAQKAAAEIRLDQTLAKFLYNHQVPEELADCAVDLLVWTTDCLTPEQLSNGTHDVFEFILGTVRSRDCEDHQDDLMAVLLRHLGEESVRCECAQRPEMLAKVMELANAYDSHLTDDQVKRALTSLSNAQPEVIDDEEDFNIEMTVGLVNALSSISSTDEFVRAHPFTSQLAAEMKKAITAPQWRPKQVYSCIMLGNMATSDEASTHLVQVDAVHVSLRKTLSSSNDPAALYSALGLTRHLALPTTNRQTLVEADFVSVLGRLLGHDDASVRGEAAAILEKLTPEETAIRHMVSKSQYHERIHNEVSSSSSILEHAVTVALGPSKPLPSTAMKNAVIEIGRMIVGILRSLSRSELDPSTAKELSNAFFETPLVARPVARLVRQRFYATARSEGLLGLGMMAQSEAGAACVVQELKEDSGLLNAIEEFVVEQKTGDEKTNRDYQNALVLVSALRKNGISAMDEGMKRDVDALQSHLLGLWNS</sequence>
<organism evidence="1 2">
    <name type="scientific">Sporormia fimetaria CBS 119925</name>
    <dbReference type="NCBI Taxonomy" id="1340428"/>
    <lineage>
        <taxon>Eukaryota</taxon>
        <taxon>Fungi</taxon>
        <taxon>Dikarya</taxon>
        <taxon>Ascomycota</taxon>
        <taxon>Pezizomycotina</taxon>
        <taxon>Dothideomycetes</taxon>
        <taxon>Pleosporomycetidae</taxon>
        <taxon>Pleosporales</taxon>
        <taxon>Sporormiaceae</taxon>
        <taxon>Sporormia</taxon>
    </lineage>
</organism>
<dbReference type="PANTHER" id="PTHR10957">
    <property type="entry name" value="RAP1 GTPASE-GDP DISSOCIATION STIMULATOR 1"/>
    <property type="match status" value="1"/>
</dbReference>
<dbReference type="EMBL" id="MU006584">
    <property type="protein sequence ID" value="KAF2745086.1"/>
    <property type="molecule type" value="Genomic_DNA"/>
</dbReference>
<name>A0A6A6V5A4_9PLEO</name>
<evidence type="ECO:0008006" key="3">
    <source>
        <dbReference type="Google" id="ProtNLM"/>
    </source>
</evidence>
<dbReference type="InterPro" id="IPR040144">
    <property type="entry name" value="RAP1GDS1"/>
</dbReference>
<protein>
    <recommendedName>
        <fullName evidence="3">ARM repeat-containing protein</fullName>
    </recommendedName>
</protein>
<accession>A0A6A6V5A4</accession>
<dbReference type="AlphaFoldDB" id="A0A6A6V5A4"/>
<dbReference type="InterPro" id="IPR016024">
    <property type="entry name" value="ARM-type_fold"/>
</dbReference>